<evidence type="ECO:0000256" key="1">
    <source>
        <dbReference type="SAM" id="Phobius"/>
    </source>
</evidence>
<dbReference type="AlphaFoldDB" id="A0A6L9XW04"/>
<reference evidence="2 3" key="1">
    <citation type="journal article" date="2014" name="J. Microbiol.">
        <title>Diaminobutyricibacter tongyongensis gen. nov., sp. nov. and Homoserinibacter gongjuensis gen. nov., sp. nov. belong to the family Microbacteriaceae.</title>
        <authorList>
            <person name="Kim S.J."/>
            <person name="Ahn J.H."/>
            <person name="Weon H.Y."/>
            <person name="Hamada M."/>
            <person name="Suzuki K."/>
            <person name="Kwon S.W."/>
        </authorList>
    </citation>
    <scope>NUCLEOTIDE SEQUENCE [LARGE SCALE GENOMIC DNA]</scope>
    <source>
        <strain evidence="2 3">NBRC 108724</strain>
    </source>
</reference>
<sequence length="186" mass="18161">MPQTSGGIAPSATSTAPATRAWLAVAALGAGLLHLATGAGATLPALVALVFFGGAEVVWSLACLARDRAPAARLVVYAALLPVGCWAAIATVGAGSGVSPAFAALPAFPLLVASALDVAIAMTLAVSIRRAARGRGSARASAGRFVAGLLVSAAAVTLVTVPALAMTGPGAQAVNVHLLHEGGHHH</sequence>
<feature type="transmembrane region" description="Helical" evidence="1">
    <location>
        <begin position="43"/>
        <end position="62"/>
    </location>
</feature>
<proteinExistence type="predicted"/>
<feature type="transmembrane region" description="Helical" evidence="1">
    <location>
        <begin position="21"/>
        <end position="37"/>
    </location>
</feature>
<keyword evidence="1" id="KW-0472">Membrane</keyword>
<feature type="transmembrane region" description="Helical" evidence="1">
    <location>
        <begin position="74"/>
        <end position="95"/>
    </location>
</feature>
<gene>
    <name evidence="2" type="ORF">G3T36_04950</name>
</gene>
<keyword evidence="1" id="KW-1133">Transmembrane helix</keyword>
<name>A0A6L9XW04_9MICO</name>
<dbReference type="RefSeq" id="WP_163288408.1">
    <property type="nucleotide sequence ID" value="NZ_JAAGWY010000001.1"/>
</dbReference>
<protein>
    <submittedName>
        <fullName evidence="2">Uncharacterized protein</fullName>
    </submittedName>
</protein>
<dbReference type="Proteomes" id="UP000474967">
    <property type="component" value="Unassembled WGS sequence"/>
</dbReference>
<feature type="transmembrane region" description="Helical" evidence="1">
    <location>
        <begin position="145"/>
        <end position="165"/>
    </location>
</feature>
<accession>A0A6L9XW04</accession>
<keyword evidence="3" id="KW-1185">Reference proteome</keyword>
<organism evidence="2 3">
    <name type="scientific">Leifsonia tongyongensis</name>
    <dbReference type="NCBI Taxonomy" id="1268043"/>
    <lineage>
        <taxon>Bacteria</taxon>
        <taxon>Bacillati</taxon>
        <taxon>Actinomycetota</taxon>
        <taxon>Actinomycetes</taxon>
        <taxon>Micrococcales</taxon>
        <taxon>Microbacteriaceae</taxon>
        <taxon>Leifsonia</taxon>
    </lineage>
</organism>
<comment type="caution">
    <text evidence="2">The sequence shown here is derived from an EMBL/GenBank/DDBJ whole genome shotgun (WGS) entry which is preliminary data.</text>
</comment>
<feature type="transmembrane region" description="Helical" evidence="1">
    <location>
        <begin position="101"/>
        <end position="124"/>
    </location>
</feature>
<evidence type="ECO:0000313" key="3">
    <source>
        <dbReference type="Proteomes" id="UP000474967"/>
    </source>
</evidence>
<dbReference type="EMBL" id="JAAGWY010000001">
    <property type="protein sequence ID" value="NEN05214.1"/>
    <property type="molecule type" value="Genomic_DNA"/>
</dbReference>
<keyword evidence="1" id="KW-0812">Transmembrane</keyword>
<evidence type="ECO:0000313" key="2">
    <source>
        <dbReference type="EMBL" id="NEN05214.1"/>
    </source>
</evidence>